<keyword evidence="5 6" id="KW-0511">Multifunctional enzyme</keyword>
<keyword evidence="1 6" id="KW-0808">Transferase</keyword>
<organism evidence="8 9">
    <name type="scientific">Blastopirellula marina</name>
    <dbReference type="NCBI Taxonomy" id="124"/>
    <lineage>
        <taxon>Bacteria</taxon>
        <taxon>Pseudomonadati</taxon>
        <taxon>Planctomycetota</taxon>
        <taxon>Planctomycetia</taxon>
        <taxon>Pirellulales</taxon>
        <taxon>Pirellulaceae</taxon>
        <taxon>Blastopirellula</taxon>
    </lineage>
</organism>
<evidence type="ECO:0000256" key="4">
    <source>
        <dbReference type="ARBA" id="ARBA00022842"/>
    </source>
</evidence>
<dbReference type="NCBIfam" id="TIGR01693">
    <property type="entry name" value="UTase_glnD"/>
    <property type="match status" value="1"/>
</dbReference>
<dbReference type="Gene3D" id="1.10.3090.10">
    <property type="entry name" value="cca-adding enzyme, domain 2"/>
    <property type="match status" value="1"/>
</dbReference>
<dbReference type="Pfam" id="PF08335">
    <property type="entry name" value="GlnD_UR_UTase"/>
    <property type="match status" value="1"/>
</dbReference>
<dbReference type="InterPro" id="IPR010043">
    <property type="entry name" value="UTase/UR"/>
</dbReference>
<dbReference type="AlphaFoldDB" id="A0A2S8GSE4"/>
<sequence length="882" mass="100057">MNSAIRLRPSVLKAKEMLAEGRAKLRLQHDQGSPGVQVCTRLTDLFDQVVLDLFEAALVDLGEDGPKGLASKLTLVPHGGYGRRDVAPYSDVDLMILHHPSVFPRAAELARRMVQDMSDVGLVLGHSLRTPSQAMSLGLTDATIFTSLAENRYLTGSVSLFRTFADQFRFRASRRFRSLFFGILQARHSERVQYGDAVYLLEPNLKRSRGGLRGIQLVRWLGFARCGEVEIDSLSLLGLLSDRDRQILRNARNFFLQLRNEMHFHAGKSNDQLDRGEQLRLADLYGYAGTKGMLPVEQFMQQYFLHSSGVRSVVSNFIETIRPRSILYRTLAPLMTHRVDRDIYVGPSMISTSKRWKVDKSGQVPEILRLMDLANLYDRWIDHSTWESIRLRMQTIGEIQLDDEGRKRFLSIMSQPPRLGELLSRLNELGVLEKIIPGMSHAKGLLQFNQYHKYTVDVHCIETVRCATKFQDRNDALGEAYRSIRSKRILHLALLIHDLGKGFEEDHSDVGARYALETAAKLQLTPREAESVRFLVQKHLVMSHLAFRRDTTDKDLVVRFAVDVGSPELLKMLFVLTCADFDGVGPGVLNDWKVRVLAELYRAAMRHLGVELEGESSTRTRNKRERLQQLAQKQEDEAWFQRQFEALPPTYFKETPAEQIVDELSQLRTLPADEAFVSSTYLPDRDIVEITVGTREESVPGAFHRIAGAVSSLRMSILAAEINTLVDGLVLDRFYVIDQDSSGAPSAERIEDLGVKIRKIVLDKNDKPPNFRARWTSKASRTAAQVQVLPTEVKIDNDTSEQFTIIEVFAHNRVGLLYAIARTIFQMGLSTSIAKIATHLDQVVDVFYVSDESGQKIEDEHRLQEITGRIREAVEQFRAEND</sequence>
<feature type="region of interest" description="Uridylyltransferase" evidence="6">
    <location>
        <begin position="1"/>
        <end position="338"/>
    </location>
</feature>
<proteinExistence type="inferred from homology"/>
<comment type="catalytic activity">
    <reaction evidence="6">
        <text>[protein-PII]-L-tyrosine + UTP = [protein-PII]-uridylyl-L-tyrosine + diphosphate</text>
        <dbReference type="Rhea" id="RHEA:13673"/>
        <dbReference type="Rhea" id="RHEA-COMP:12147"/>
        <dbReference type="Rhea" id="RHEA-COMP:12148"/>
        <dbReference type="ChEBI" id="CHEBI:33019"/>
        <dbReference type="ChEBI" id="CHEBI:46398"/>
        <dbReference type="ChEBI" id="CHEBI:46858"/>
        <dbReference type="ChEBI" id="CHEBI:90602"/>
        <dbReference type="EC" id="2.7.7.59"/>
    </reaction>
</comment>
<comment type="caution">
    <text evidence="6">Lacks conserved residue(s) required for the propagation of feature annotation.</text>
</comment>
<keyword evidence="2 6" id="KW-0548">Nucleotidyltransferase</keyword>
<dbReference type="Proteomes" id="UP000237819">
    <property type="component" value="Unassembled WGS sequence"/>
</dbReference>
<dbReference type="SUPFAM" id="SSF81301">
    <property type="entry name" value="Nucleotidyltransferase"/>
    <property type="match status" value="1"/>
</dbReference>
<dbReference type="RefSeq" id="WP_105334179.1">
    <property type="nucleotide sequence ID" value="NZ_PUHZ01000005.1"/>
</dbReference>
<dbReference type="InterPro" id="IPR002912">
    <property type="entry name" value="ACT_dom"/>
</dbReference>
<evidence type="ECO:0000256" key="5">
    <source>
        <dbReference type="ARBA" id="ARBA00023268"/>
    </source>
</evidence>
<reference evidence="8 9" key="1">
    <citation type="submission" date="2018-02" db="EMBL/GenBank/DDBJ databases">
        <title>Comparative genomes isolates from brazilian mangrove.</title>
        <authorList>
            <person name="Araujo J.E."/>
            <person name="Taketani R.G."/>
            <person name="Silva M.C.P."/>
            <person name="Loureco M.V."/>
            <person name="Andreote F.D."/>
        </authorList>
    </citation>
    <scope>NUCLEOTIDE SEQUENCE [LARGE SCALE GENOMIC DNA]</scope>
    <source>
        <strain evidence="8 9">Nap-Phe MGV</strain>
    </source>
</reference>
<dbReference type="InterPro" id="IPR013546">
    <property type="entry name" value="PII_UdlTrfase/GS_AdlTrfase"/>
</dbReference>
<dbReference type="SUPFAM" id="SSF109604">
    <property type="entry name" value="HD-domain/PDEase-like"/>
    <property type="match status" value="1"/>
</dbReference>
<evidence type="ECO:0000259" key="7">
    <source>
        <dbReference type="PROSITE" id="PS51671"/>
    </source>
</evidence>
<dbReference type="EMBL" id="PUHZ01000005">
    <property type="protein sequence ID" value="PQO47291.1"/>
    <property type="molecule type" value="Genomic_DNA"/>
</dbReference>
<name>A0A2S8GSE4_9BACT</name>
<keyword evidence="4 6" id="KW-0460">Magnesium</keyword>
<gene>
    <name evidence="6 8" type="primary">glnD</name>
    <name evidence="8" type="ORF">C5Y93_04415</name>
</gene>
<dbReference type="EC" id="2.7.7.59" evidence="6"/>
<dbReference type="EC" id="3.1.4.-" evidence="6"/>
<dbReference type="Pfam" id="PF24931">
    <property type="entry name" value="ACT_ACR9_3rd"/>
    <property type="match status" value="1"/>
</dbReference>
<dbReference type="PANTHER" id="PTHR47320:SF1">
    <property type="entry name" value="BIFUNCTIONAL URIDYLYLTRANSFERASE_URIDYLYL-REMOVING ENZYME"/>
    <property type="match status" value="1"/>
</dbReference>
<dbReference type="GO" id="GO:0008081">
    <property type="term" value="F:phosphoric diester hydrolase activity"/>
    <property type="evidence" value="ECO:0007669"/>
    <property type="project" value="UniProtKB-UniRule"/>
</dbReference>
<evidence type="ECO:0000256" key="6">
    <source>
        <dbReference type="HAMAP-Rule" id="MF_00277"/>
    </source>
</evidence>
<dbReference type="InterPro" id="IPR043519">
    <property type="entry name" value="NT_sf"/>
</dbReference>
<dbReference type="InterPro" id="IPR045865">
    <property type="entry name" value="ACT-like_dom_sf"/>
</dbReference>
<comment type="activity regulation">
    <text evidence="6">Uridylyltransferase (UTase) activity is inhibited by glutamine, while glutamine activates uridylyl-removing (UR) activity.</text>
</comment>
<comment type="catalytic activity">
    <reaction evidence="6">
        <text>[protein-PII]-uridylyl-L-tyrosine + H2O = [protein-PII]-L-tyrosine + UMP + H(+)</text>
        <dbReference type="Rhea" id="RHEA:48600"/>
        <dbReference type="Rhea" id="RHEA-COMP:12147"/>
        <dbReference type="Rhea" id="RHEA-COMP:12148"/>
        <dbReference type="ChEBI" id="CHEBI:15377"/>
        <dbReference type="ChEBI" id="CHEBI:15378"/>
        <dbReference type="ChEBI" id="CHEBI:46858"/>
        <dbReference type="ChEBI" id="CHEBI:57865"/>
        <dbReference type="ChEBI" id="CHEBI:90602"/>
    </reaction>
</comment>
<dbReference type="CDD" id="cd04899">
    <property type="entry name" value="ACT_ACR-UUR-like_2"/>
    <property type="match status" value="1"/>
</dbReference>
<dbReference type="OrthoDB" id="9758038at2"/>
<comment type="function">
    <text evidence="6">Modifies, by uridylylation and deuridylylation, the PII regulatory proteins (GlnB and homologs), in response to the nitrogen status of the cell that GlnD senses through the glutamine level. Under low glutamine levels, catalyzes the conversion of the PII proteins and UTP to PII-UMP and PPi, while under higher glutamine levels, GlnD hydrolyzes PII-UMP to PII and UMP (deuridylylation). Thus, controls uridylylation state and activity of the PII proteins, and plays an important role in the regulation of nitrogen metabolism.</text>
</comment>
<comment type="caution">
    <text evidence="8">The sequence shown here is derived from an EMBL/GenBank/DDBJ whole genome shotgun (WGS) entry which is preliminary data.</text>
</comment>
<comment type="domain">
    <text evidence="6">Has four distinct domains: an N-terminal nucleotidyltransferase (NT) domain responsible for UTase activity, a central HD domain that encodes UR activity, and two C-terminal ACT domains that seem to have a role in glutamine sensing.</text>
</comment>
<dbReference type="HAMAP" id="MF_00277">
    <property type="entry name" value="PII_uridylyl_transf"/>
    <property type="match status" value="1"/>
</dbReference>
<dbReference type="PROSITE" id="PS51671">
    <property type="entry name" value="ACT"/>
    <property type="match status" value="2"/>
</dbReference>
<evidence type="ECO:0000256" key="2">
    <source>
        <dbReference type="ARBA" id="ARBA00022695"/>
    </source>
</evidence>
<dbReference type="SUPFAM" id="SSF81593">
    <property type="entry name" value="Nucleotidyltransferase substrate binding subunit/domain"/>
    <property type="match status" value="1"/>
</dbReference>
<feature type="domain" description="ACT" evidence="7">
    <location>
        <begin position="805"/>
        <end position="882"/>
    </location>
</feature>
<dbReference type="PANTHER" id="PTHR47320">
    <property type="entry name" value="BIFUNCTIONAL URIDYLYLTRANSFERASE/URIDYLYL-REMOVING ENZYME"/>
    <property type="match status" value="1"/>
</dbReference>
<dbReference type="GO" id="GO:0008773">
    <property type="term" value="F:[protein-PII] uridylyltransferase activity"/>
    <property type="evidence" value="ECO:0007669"/>
    <property type="project" value="UniProtKB-UniRule"/>
</dbReference>
<evidence type="ECO:0000256" key="1">
    <source>
        <dbReference type="ARBA" id="ARBA00022679"/>
    </source>
</evidence>
<dbReference type="CDD" id="cd05401">
    <property type="entry name" value="NT_GlnE_GlnD_like"/>
    <property type="match status" value="1"/>
</dbReference>
<accession>A0A2S8GSE4</accession>
<dbReference type="GO" id="GO:0006808">
    <property type="term" value="P:regulation of nitrogen utilization"/>
    <property type="evidence" value="ECO:0007669"/>
    <property type="project" value="UniProtKB-UniRule"/>
</dbReference>
<evidence type="ECO:0000256" key="3">
    <source>
        <dbReference type="ARBA" id="ARBA00022801"/>
    </source>
</evidence>
<comment type="similarity">
    <text evidence="6">Belongs to the GlnD family.</text>
</comment>
<comment type="cofactor">
    <cofactor evidence="6">
        <name>Mg(2+)</name>
        <dbReference type="ChEBI" id="CHEBI:18420"/>
    </cofactor>
</comment>
<evidence type="ECO:0000313" key="9">
    <source>
        <dbReference type="Proteomes" id="UP000237819"/>
    </source>
</evidence>
<feature type="domain" description="ACT" evidence="7">
    <location>
        <begin position="691"/>
        <end position="774"/>
    </location>
</feature>
<dbReference type="SUPFAM" id="SSF55021">
    <property type="entry name" value="ACT-like"/>
    <property type="match status" value="1"/>
</dbReference>
<protein>
    <recommendedName>
        <fullName evidence="6">Bifunctional uridylyltransferase/uridylyl-removing enzyme</fullName>
        <shortName evidence="6">UTase/UR</shortName>
    </recommendedName>
    <alternativeName>
        <fullName evidence="6">Bifunctional [protein-PII] modification enzyme</fullName>
    </alternativeName>
    <alternativeName>
        <fullName evidence="6">Bifunctional nitrogen sensor protein</fullName>
    </alternativeName>
    <domain>
        <recommendedName>
            <fullName evidence="6">[Protein-PII] uridylyltransferase</fullName>
            <shortName evidence="6">PII uridylyltransferase</shortName>
            <shortName evidence="6">UTase</shortName>
            <ecNumber evidence="6">2.7.7.59</ecNumber>
        </recommendedName>
    </domain>
    <domain>
        <recommendedName>
            <fullName evidence="6">[Protein-PII]-UMP uridylyl-removing enzyme</fullName>
            <shortName evidence="6">UR</shortName>
            <ecNumber evidence="6">3.1.4.-</ecNumber>
        </recommendedName>
    </domain>
</protein>
<evidence type="ECO:0000313" key="8">
    <source>
        <dbReference type="EMBL" id="PQO47291.1"/>
    </source>
</evidence>
<keyword evidence="3 6" id="KW-0378">Hydrolase</keyword>
<dbReference type="PIRSF" id="PIRSF006288">
    <property type="entry name" value="PII_uridyltransf"/>
    <property type="match status" value="1"/>
</dbReference>